<dbReference type="GO" id="GO:0071973">
    <property type="term" value="P:bacterial-type flagellum-dependent cell motility"/>
    <property type="evidence" value="ECO:0007669"/>
    <property type="project" value="UniProtKB-UniRule"/>
</dbReference>
<dbReference type="InterPro" id="IPR012826">
    <property type="entry name" value="FliN"/>
</dbReference>
<evidence type="ECO:0000313" key="10">
    <source>
        <dbReference type="Proteomes" id="UP000251075"/>
    </source>
</evidence>
<dbReference type="GO" id="GO:0009425">
    <property type="term" value="C:bacterial-type flagellum basal body"/>
    <property type="evidence" value="ECO:0007669"/>
    <property type="project" value="UniProtKB-SubCell"/>
</dbReference>
<dbReference type="InterPro" id="IPR051469">
    <property type="entry name" value="FliN/MopA/SpaO"/>
</dbReference>
<gene>
    <name evidence="9" type="primary">fliN</name>
    <name evidence="9" type="ORF">CU669_14295</name>
</gene>
<keyword evidence="7" id="KW-0975">Bacterial flagellum</keyword>
<dbReference type="Pfam" id="PF01052">
    <property type="entry name" value="FliMN_C"/>
    <property type="match status" value="1"/>
</dbReference>
<comment type="caution">
    <text evidence="9">The sequence shown here is derived from an EMBL/GenBank/DDBJ whole genome shotgun (WGS) entry which is preliminary data.</text>
</comment>
<comment type="function">
    <text evidence="7">FliN is one of three proteins (FliG, FliN, FliM) that form the rotor-mounted switch complex (C ring), located at the base of the basal body. This complex interacts with the CheY and CheZ chemotaxis proteins, in addition to contacting components of the motor that determine the direction of flagellar rotation.</text>
</comment>
<feature type="domain" description="Flagellar motor switch protein FliN-like C-terminal" evidence="8">
    <location>
        <begin position="20"/>
        <end position="90"/>
    </location>
</feature>
<dbReference type="InterPro" id="IPR036429">
    <property type="entry name" value="SpoA-like_sf"/>
</dbReference>
<dbReference type="PANTHER" id="PTHR43484:SF1">
    <property type="entry name" value="FLAGELLAR MOTOR SWITCH PROTEIN FLIN"/>
    <property type="match status" value="1"/>
</dbReference>
<comment type="subcellular location">
    <subcellularLocation>
        <location evidence="7">Cell membrane</location>
        <topology evidence="7">Peripheral membrane protein</topology>
        <orientation evidence="7">Cytoplasmic side</orientation>
    </subcellularLocation>
    <subcellularLocation>
        <location evidence="7">Bacterial flagellum basal body</location>
    </subcellularLocation>
</comment>
<comment type="similarity">
    <text evidence="1 7">Belongs to the FliN/MopA/SpaO family.</text>
</comment>
<organism evidence="9 10">
    <name type="scientific">Paramagnetospirillum kuznetsovii</name>
    <dbReference type="NCBI Taxonomy" id="2053833"/>
    <lineage>
        <taxon>Bacteria</taxon>
        <taxon>Pseudomonadati</taxon>
        <taxon>Pseudomonadota</taxon>
        <taxon>Alphaproteobacteria</taxon>
        <taxon>Rhodospirillales</taxon>
        <taxon>Magnetospirillaceae</taxon>
        <taxon>Paramagnetospirillum</taxon>
    </lineage>
</organism>
<dbReference type="RefSeq" id="WP_112145860.1">
    <property type="nucleotide sequence ID" value="NZ_PGTO01000011.1"/>
</dbReference>
<evidence type="ECO:0000313" key="9">
    <source>
        <dbReference type="EMBL" id="RAU21336.1"/>
    </source>
</evidence>
<dbReference type="PANTHER" id="PTHR43484">
    <property type="match status" value="1"/>
</dbReference>
<evidence type="ECO:0000256" key="1">
    <source>
        <dbReference type="ARBA" id="ARBA00009226"/>
    </source>
</evidence>
<dbReference type="InterPro" id="IPR001543">
    <property type="entry name" value="FliN-like_C"/>
</dbReference>
<keyword evidence="5 7" id="KW-0283">Flagellar rotation</keyword>
<evidence type="ECO:0000256" key="3">
    <source>
        <dbReference type="ARBA" id="ARBA00022475"/>
    </source>
</evidence>
<evidence type="ECO:0000256" key="4">
    <source>
        <dbReference type="ARBA" id="ARBA00022500"/>
    </source>
</evidence>
<dbReference type="GO" id="GO:0003774">
    <property type="term" value="F:cytoskeletal motor activity"/>
    <property type="evidence" value="ECO:0007669"/>
    <property type="project" value="UniProtKB-UniRule"/>
</dbReference>
<keyword evidence="9" id="KW-0969">Cilium</keyword>
<evidence type="ECO:0000256" key="6">
    <source>
        <dbReference type="ARBA" id="ARBA00023136"/>
    </source>
</evidence>
<keyword evidence="6 7" id="KW-0472">Membrane</keyword>
<dbReference type="InterPro" id="IPR001172">
    <property type="entry name" value="FliN_T3SS_HrcQb"/>
</dbReference>
<dbReference type="GO" id="GO:0006935">
    <property type="term" value="P:chemotaxis"/>
    <property type="evidence" value="ECO:0007669"/>
    <property type="project" value="UniProtKB-KW"/>
</dbReference>
<dbReference type="SUPFAM" id="SSF101801">
    <property type="entry name" value="Surface presentation of antigens (SPOA)"/>
    <property type="match status" value="1"/>
</dbReference>
<name>A0A364NWA0_9PROT</name>
<dbReference type="OrthoDB" id="9790303at2"/>
<dbReference type="AlphaFoldDB" id="A0A364NWA0"/>
<reference evidence="9 10" key="1">
    <citation type="submission" date="2017-11" db="EMBL/GenBank/DDBJ databases">
        <title>Draft genome sequence of magnetotactic bacterium Magnetospirillum kuznetsovii LBB-42.</title>
        <authorList>
            <person name="Grouzdev D.S."/>
            <person name="Rysina M.S."/>
            <person name="Baslerov R.V."/>
            <person name="Koziaeva V."/>
        </authorList>
    </citation>
    <scope>NUCLEOTIDE SEQUENCE [LARGE SCALE GENOMIC DNA]</scope>
    <source>
        <strain evidence="9 10">LBB-42</strain>
    </source>
</reference>
<keyword evidence="9" id="KW-0966">Cell projection</keyword>
<evidence type="ECO:0000259" key="8">
    <source>
        <dbReference type="Pfam" id="PF01052"/>
    </source>
</evidence>
<keyword evidence="4 7" id="KW-0145">Chemotaxis</keyword>
<dbReference type="EMBL" id="PGTO01000011">
    <property type="protein sequence ID" value="RAU21336.1"/>
    <property type="molecule type" value="Genomic_DNA"/>
</dbReference>
<dbReference type="NCBIfam" id="TIGR02480">
    <property type="entry name" value="fliN"/>
    <property type="match status" value="1"/>
</dbReference>
<keyword evidence="3 7" id="KW-1003">Cell membrane</keyword>
<dbReference type="PRINTS" id="PR00956">
    <property type="entry name" value="FLGMOTORFLIN"/>
</dbReference>
<accession>A0A364NWA0</accession>
<proteinExistence type="inferred from homology"/>
<dbReference type="Gene3D" id="2.30.330.10">
    <property type="entry name" value="SpoA-like"/>
    <property type="match status" value="1"/>
</dbReference>
<evidence type="ECO:0000256" key="7">
    <source>
        <dbReference type="RuleBase" id="RU362074"/>
    </source>
</evidence>
<evidence type="ECO:0000256" key="2">
    <source>
        <dbReference type="ARBA" id="ARBA00021897"/>
    </source>
</evidence>
<dbReference type="Proteomes" id="UP000251075">
    <property type="component" value="Unassembled WGS sequence"/>
</dbReference>
<keyword evidence="9" id="KW-0282">Flagellum</keyword>
<protein>
    <recommendedName>
        <fullName evidence="2 7">Flagellar motor switch protein FliN</fullName>
    </recommendedName>
</protein>
<sequence length="95" mass="10198">MADDDAINAALGLSGDNREAVYDVSVELSAVLGTANLPIAQLLKLGRGAVVELDRKVNDPVDLYVNRKRVCRAEVVVVEDHLAVTITEVLKRAAD</sequence>
<dbReference type="GO" id="GO:0005886">
    <property type="term" value="C:plasma membrane"/>
    <property type="evidence" value="ECO:0007669"/>
    <property type="project" value="UniProtKB-SubCell"/>
</dbReference>
<keyword evidence="10" id="KW-1185">Reference proteome</keyword>
<evidence type="ECO:0000256" key="5">
    <source>
        <dbReference type="ARBA" id="ARBA00022779"/>
    </source>
</evidence>